<dbReference type="Proteomes" id="UP001565927">
    <property type="component" value="Unassembled WGS sequence"/>
</dbReference>
<name>A0ABV4H2I3_9ACTN</name>
<proteinExistence type="predicted"/>
<protein>
    <recommendedName>
        <fullName evidence="3">DUF4145 domain-containing protein</fullName>
    </recommendedName>
</protein>
<gene>
    <name evidence="1" type="ORF">AB2L27_13560</name>
</gene>
<evidence type="ECO:0000313" key="1">
    <source>
        <dbReference type="EMBL" id="MEZ0165782.1"/>
    </source>
</evidence>
<keyword evidence="2" id="KW-1185">Reference proteome</keyword>
<reference evidence="1 2" key="1">
    <citation type="submission" date="2024-07" db="EMBL/GenBank/DDBJ databases">
        <authorList>
            <person name="Thanompreechachai J."/>
            <person name="Duangmal K."/>
        </authorList>
    </citation>
    <scope>NUCLEOTIDE SEQUENCE [LARGE SCALE GENOMIC DNA]</scope>
    <source>
        <strain evidence="1 2">LSe6-4</strain>
    </source>
</reference>
<accession>A0ABV4H2I3</accession>
<sequence length="323" mass="34229">MVVPGLEATTVHYSLVSSPVLGFDLVRLPHGDSTAQVLLRALDCGPREIDVLARRHDAAARAGAWETVRHAAGNVPQITDVLHQVANGLAHGDFTGERTDEQTAARVESGVVRVLQTSTIADADALVRLVHHDVFDWTWTAPVDGGPRLRTEDAGRAADVLADAAVSAYLGDRLPDHVRRVLAHPYLQASRDLAPLPEHPTGLGPEQAGVARVLDTLRRLDGTDRACLRAVAATSRPSAGEWAGAVHDASWAVHLSDRVRTAAVAQLLAVRAFRAGGLEAADGADGLWNVVSGVVHAEVVADLLSSDARAVLLRPWEAAFGTD</sequence>
<comment type="caution">
    <text evidence="1">The sequence shown here is derived from an EMBL/GenBank/DDBJ whole genome shotgun (WGS) entry which is preliminary data.</text>
</comment>
<evidence type="ECO:0008006" key="3">
    <source>
        <dbReference type="Google" id="ProtNLM"/>
    </source>
</evidence>
<evidence type="ECO:0000313" key="2">
    <source>
        <dbReference type="Proteomes" id="UP001565927"/>
    </source>
</evidence>
<organism evidence="1 2">
    <name type="scientific">Kineococcus halophytocola</name>
    <dbReference type="NCBI Taxonomy" id="3234027"/>
    <lineage>
        <taxon>Bacteria</taxon>
        <taxon>Bacillati</taxon>
        <taxon>Actinomycetota</taxon>
        <taxon>Actinomycetes</taxon>
        <taxon>Kineosporiales</taxon>
        <taxon>Kineosporiaceae</taxon>
        <taxon>Kineococcus</taxon>
    </lineage>
</organism>
<dbReference type="EMBL" id="JBGFTU010000015">
    <property type="protein sequence ID" value="MEZ0165782.1"/>
    <property type="molecule type" value="Genomic_DNA"/>
</dbReference>